<protein>
    <recommendedName>
        <fullName evidence="16">Branched-chain-amino-acid aminotransferase</fullName>
        <ecNumber evidence="16">2.6.1.42</ecNumber>
    </recommendedName>
</protein>
<dbReference type="InterPro" id="IPR005786">
    <property type="entry name" value="B_amino_transII"/>
</dbReference>
<evidence type="ECO:0000256" key="9">
    <source>
        <dbReference type="ARBA" id="ARBA00022898"/>
    </source>
</evidence>
<dbReference type="GO" id="GO:0004084">
    <property type="term" value="F:branched-chain-amino-acid transaminase activity"/>
    <property type="evidence" value="ECO:0007669"/>
    <property type="project" value="UniProtKB-EC"/>
</dbReference>
<gene>
    <name evidence="18" type="ORF">M1843_19940</name>
</gene>
<dbReference type="InterPro" id="IPR043132">
    <property type="entry name" value="BCAT-like_C"/>
</dbReference>
<dbReference type="InterPro" id="IPR036038">
    <property type="entry name" value="Aminotransferase-like"/>
</dbReference>
<comment type="pathway">
    <text evidence="3">Amino-acid biosynthesis; L-valine biosynthesis; L-valine from pyruvate: step 4/4.</text>
</comment>
<keyword evidence="10 16" id="KW-0100">Branched-chain amino acid biosynthesis</keyword>
<dbReference type="PIRSF" id="PIRSF006468">
    <property type="entry name" value="BCAT1"/>
    <property type="match status" value="1"/>
</dbReference>
<dbReference type="InterPro" id="IPR033939">
    <property type="entry name" value="BCAT_family"/>
</dbReference>
<evidence type="ECO:0000256" key="11">
    <source>
        <dbReference type="ARBA" id="ARBA00048212"/>
    </source>
</evidence>
<dbReference type="SUPFAM" id="SSF56752">
    <property type="entry name" value="D-aminoacid aminotransferase-like PLP-dependent enzymes"/>
    <property type="match status" value="1"/>
</dbReference>
<dbReference type="NCBIfam" id="TIGR01123">
    <property type="entry name" value="ilvE_II"/>
    <property type="match status" value="1"/>
</dbReference>
<dbReference type="PANTHER" id="PTHR11825:SF44">
    <property type="entry name" value="BRANCHED-CHAIN-AMINO-ACID AMINOTRANSFERASE"/>
    <property type="match status" value="1"/>
</dbReference>
<evidence type="ECO:0000256" key="13">
    <source>
        <dbReference type="ARBA" id="ARBA00049229"/>
    </source>
</evidence>
<dbReference type="InterPro" id="IPR018300">
    <property type="entry name" value="Aminotrans_IV_CS"/>
</dbReference>
<keyword evidence="19" id="KW-1185">Reference proteome</keyword>
<dbReference type="PANTHER" id="PTHR11825">
    <property type="entry name" value="SUBGROUP IIII AMINOTRANSFERASE"/>
    <property type="match status" value="1"/>
</dbReference>
<dbReference type="Pfam" id="PF01063">
    <property type="entry name" value="Aminotran_4"/>
    <property type="match status" value="1"/>
</dbReference>
<evidence type="ECO:0000256" key="12">
    <source>
        <dbReference type="ARBA" id="ARBA00048798"/>
    </source>
</evidence>
<dbReference type="PROSITE" id="PS00770">
    <property type="entry name" value="AA_TRANSFER_CLASS_4"/>
    <property type="match status" value="1"/>
</dbReference>
<dbReference type="EMBL" id="JALQCY010000008">
    <property type="protein sequence ID" value="MCK9796019.1"/>
    <property type="molecule type" value="Genomic_DNA"/>
</dbReference>
<evidence type="ECO:0000256" key="14">
    <source>
        <dbReference type="RuleBase" id="RU004106"/>
    </source>
</evidence>
<evidence type="ECO:0000256" key="2">
    <source>
        <dbReference type="ARBA" id="ARBA00004824"/>
    </source>
</evidence>
<evidence type="ECO:0000256" key="8">
    <source>
        <dbReference type="ARBA" id="ARBA00022679"/>
    </source>
</evidence>
<evidence type="ECO:0000313" key="18">
    <source>
        <dbReference type="EMBL" id="MCK9796019.1"/>
    </source>
</evidence>
<comment type="catalytic activity">
    <reaction evidence="12 16">
        <text>L-isoleucine + 2-oxoglutarate = (S)-3-methyl-2-oxopentanoate + L-glutamate</text>
        <dbReference type="Rhea" id="RHEA:24801"/>
        <dbReference type="ChEBI" id="CHEBI:16810"/>
        <dbReference type="ChEBI" id="CHEBI:29985"/>
        <dbReference type="ChEBI" id="CHEBI:35146"/>
        <dbReference type="ChEBI" id="CHEBI:58045"/>
        <dbReference type="EC" id="2.6.1.42"/>
    </reaction>
</comment>
<evidence type="ECO:0000256" key="6">
    <source>
        <dbReference type="ARBA" id="ARBA00022576"/>
    </source>
</evidence>
<dbReference type="InterPro" id="IPR001544">
    <property type="entry name" value="Aminotrans_IV"/>
</dbReference>
<dbReference type="Gene3D" id="3.20.10.10">
    <property type="entry name" value="D-amino Acid Aminotransferase, subunit A, domain 2"/>
    <property type="match status" value="1"/>
</dbReference>
<evidence type="ECO:0000256" key="10">
    <source>
        <dbReference type="ARBA" id="ARBA00023304"/>
    </source>
</evidence>
<dbReference type="EC" id="2.6.1.42" evidence="16"/>
<proteinExistence type="inferred from homology"/>
<keyword evidence="8 16" id="KW-0808">Transferase</keyword>
<comment type="cofactor">
    <cofactor evidence="1 15">
        <name>pyridoxal 5'-phosphate</name>
        <dbReference type="ChEBI" id="CHEBI:597326"/>
    </cofactor>
</comment>
<dbReference type="NCBIfam" id="NF009897">
    <property type="entry name" value="PRK13357.1"/>
    <property type="match status" value="1"/>
</dbReference>
<organism evidence="18 19">
    <name type="scientific">Isoptericola peretonis</name>
    <dbReference type="NCBI Taxonomy" id="2918523"/>
    <lineage>
        <taxon>Bacteria</taxon>
        <taxon>Bacillati</taxon>
        <taxon>Actinomycetota</taxon>
        <taxon>Actinomycetes</taxon>
        <taxon>Micrococcales</taxon>
        <taxon>Promicromonosporaceae</taxon>
        <taxon>Isoptericola</taxon>
    </lineage>
</organism>
<feature type="region of interest" description="Disordered" evidence="17">
    <location>
        <begin position="1"/>
        <end position="21"/>
    </location>
</feature>
<dbReference type="CDD" id="cd01557">
    <property type="entry name" value="BCAT_beta_family"/>
    <property type="match status" value="1"/>
</dbReference>
<evidence type="ECO:0000256" key="16">
    <source>
        <dbReference type="RuleBase" id="RU004517"/>
    </source>
</evidence>
<evidence type="ECO:0000256" key="1">
    <source>
        <dbReference type="ARBA" id="ARBA00001933"/>
    </source>
</evidence>
<evidence type="ECO:0000256" key="15">
    <source>
        <dbReference type="RuleBase" id="RU004516"/>
    </source>
</evidence>
<dbReference type="Gene3D" id="3.30.470.10">
    <property type="match status" value="1"/>
</dbReference>
<comment type="similarity">
    <text evidence="5 14">Belongs to the class-IV pyridoxal-phosphate-dependent aminotransferase family.</text>
</comment>
<reference evidence="18 19" key="1">
    <citation type="submission" date="2022-02" db="EMBL/GenBank/DDBJ databases">
        <title>The car tank lid bacteriome: a reservoir of bacteria with potential in bioremediation of fuel.</title>
        <authorList>
            <person name="Vidal-Verdu A."/>
            <person name="Gomez-Martinez D."/>
            <person name="Latorre-Perez A."/>
            <person name="Pereto J."/>
            <person name="Porcar M."/>
        </authorList>
    </citation>
    <scope>NUCLEOTIDE SEQUENCE [LARGE SCALE GENOMIC DNA]</scope>
    <source>
        <strain evidence="18 19">4D.3</strain>
    </source>
</reference>
<dbReference type="InterPro" id="IPR043131">
    <property type="entry name" value="BCAT-like_N"/>
</dbReference>
<dbReference type="Proteomes" id="UP001651050">
    <property type="component" value="Unassembled WGS sequence"/>
</dbReference>
<evidence type="ECO:0000256" key="17">
    <source>
        <dbReference type="SAM" id="MobiDB-lite"/>
    </source>
</evidence>
<name>A0ABT0J960_9MICO</name>
<dbReference type="RefSeq" id="WP_416345874.1">
    <property type="nucleotide sequence ID" value="NZ_JALQCY010000008.1"/>
</dbReference>
<keyword evidence="9 15" id="KW-0663">Pyridoxal phosphate</keyword>
<evidence type="ECO:0000256" key="5">
    <source>
        <dbReference type="ARBA" id="ARBA00009320"/>
    </source>
</evidence>
<feature type="compositionally biased region" description="Low complexity" evidence="17">
    <location>
        <begin position="1"/>
        <end position="20"/>
    </location>
</feature>
<comment type="catalytic activity">
    <reaction evidence="13 16">
        <text>L-leucine + 2-oxoglutarate = 4-methyl-2-oxopentanoate + L-glutamate</text>
        <dbReference type="Rhea" id="RHEA:18321"/>
        <dbReference type="ChEBI" id="CHEBI:16810"/>
        <dbReference type="ChEBI" id="CHEBI:17865"/>
        <dbReference type="ChEBI" id="CHEBI:29985"/>
        <dbReference type="ChEBI" id="CHEBI:57427"/>
        <dbReference type="EC" id="2.6.1.42"/>
    </reaction>
</comment>
<evidence type="ECO:0000256" key="3">
    <source>
        <dbReference type="ARBA" id="ARBA00004931"/>
    </source>
</evidence>
<evidence type="ECO:0000256" key="7">
    <source>
        <dbReference type="ARBA" id="ARBA00022605"/>
    </source>
</evidence>
<comment type="caution">
    <text evidence="18">The sequence shown here is derived from an EMBL/GenBank/DDBJ whole genome shotgun (WGS) entry which is preliminary data.</text>
</comment>
<keyword evidence="7 16" id="KW-0028">Amino-acid biosynthesis</keyword>
<accession>A0ABT0J960</accession>
<sequence length="390" mass="41679">MTTSSTTPATSSSTTSTDASGILPAELEDLVTLFDVRATDSPTPDAERAAALESPRFGTVFTDHMARVSWRQGDGWLDRRIEKYGPLQLDPATAVLHYAQEIFEGMKAYRHADGSVWTFRPDANAARFARSAHRLALPALSVDDFVGSIAALVRTDVDWVPSGEDSSLYLRPFMFASESFLGVRPAAEVEYLVIASPVGPYFAGGVKPVSIWVAEDYHRSGPGGTGDAKCGGNYAASLLPQTLAQEQGCDQVCFLDATTNTYLEELGGMNVFVVMADGSVHTPELTGSILEGVTRSSILQLVADRGHAVVERRIPLAEVVSGLADGTVREIFACGTAAVITPVGRLAGTTFDSTVGDGEPGELTMAIRGELTDIQYGRAADRHGWMRRLA</sequence>
<comment type="pathway">
    <text evidence="2">Amino-acid biosynthesis; L-isoleucine biosynthesis; L-isoleucine from 2-oxobutanoate: step 4/4.</text>
</comment>
<comment type="pathway">
    <text evidence="4">Amino-acid biosynthesis; L-leucine biosynthesis; L-leucine from 3-methyl-2-oxobutanoate: step 4/4.</text>
</comment>
<comment type="catalytic activity">
    <reaction evidence="11 16">
        <text>L-valine + 2-oxoglutarate = 3-methyl-2-oxobutanoate + L-glutamate</text>
        <dbReference type="Rhea" id="RHEA:24813"/>
        <dbReference type="ChEBI" id="CHEBI:11851"/>
        <dbReference type="ChEBI" id="CHEBI:16810"/>
        <dbReference type="ChEBI" id="CHEBI:29985"/>
        <dbReference type="ChEBI" id="CHEBI:57762"/>
        <dbReference type="EC" id="2.6.1.42"/>
    </reaction>
</comment>
<evidence type="ECO:0000256" key="4">
    <source>
        <dbReference type="ARBA" id="ARBA00005072"/>
    </source>
</evidence>
<evidence type="ECO:0000313" key="19">
    <source>
        <dbReference type="Proteomes" id="UP001651050"/>
    </source>
</evidence>
<keyword evidence="6 16" id="KW-0032">Aminotransferase</keyword>